<keyword evidence="4" id="KW-0812">Transmembrane</keyword>
<evidence type="ECO:0000313" key="7">
    <source>
        <dbReference type="Proteomes" id="UP000253307"/>
    </source>
</evidence>
<dbReference type="PANTHER" id="PTHR10434:SF40">
    <property type="entry name" value="1-ACYL-SN-GLYCEROL-3-PHOSPHATE ACYLTRANSFERASE"/>
    <property type="match status" value="1"/>
</dbReference>
<sequence>MLFIRSLFFYIFFISSIVLVSLIINILYLFTSIETLQNICKHWIVLNNKVLSFLCNIDYEISGYENLPSEPCIVIANHQGPWESLFVQTLKIPSSSIIKKNLTLIPFFGWGLAALKPIRINRETKLSSLKKVVSKSVNRIKNGSTVIIFPEGTRNSADHAPSKFSASFARVGMISGAPIVPVCHNSGKFWINKTFIKNPGTIKVKIGKPFFINNEKLDVSEIEEWFRKNYKALNV</sequence>
<dbReference type="GO" id="GO:0003841">
    <property type="term" value="F:1-acylglycerol-3-phosphate O-acyltransferase activity"/>
    <property type="evidence" value="ECO:0007669"/>
    <property type="project" value="TreeGrafter"/>
</dbReference>
<comment type="caution">
    <text evidence="6">The sequence shown here is derived from an EMBL/GenBank/DDBJ whole genome shotgun (WGS) entry which is preliminary data.</text>
</comment>
<evidence type="ECO:0000313" key="6">
    <source>
        <dbReference type="EMBL" id="RCL40429.1"/>
    </source>
</evidence>
<feature type="transmembrane region" description="Helical" evidence="4">
    <location>
        <begin position="7"/>
        <end position="30"/>
    </location>
</feature>
<comment type="pathway">
    <text evidence="1">Lipid metabolism.</text>
</comment>
<dbReference type="CDD" id="cd07989">
    <property type="entry name" value="LPLAT_AGPAT-like"/>
    <property type="match status" value="1"/>
</dbReference>
<gene>
    <name evidence="6" type="ORF">DBW96_03480</name>
</gene>
<name>A0A368BSY1_9GAMM</name>
<dbReference type="Proteomes" id="UP000253307">
    <property type="component" value="Unassembled WGS sequence"/>
</dbReference>
<evidence type="ECO:0000256" key="3">
    <source>
        <dbReference type="ARBA" id="ARBA00023315"/>
    </source>
</evidence>
<feature type="domain" description="Phospholipid/glycerol acyltransferase" evidence="5">
    <location>
        <begin position="72"/>
        <end position="187"/>
    </location>
</feature>
<evidence type="ECO:0000256" key="2">
    <source>
        <dbReference type="ARBA" id="ARBA00022679"/>
    </source>
</evidence>
<keyword evidence="3 6" id="KW-0012">Acyltransferase</keyword>
<keyword evidence="2 6" id="KW-0808">Transferase</keyword>
<proteinExistence type="predicted"/>
<organism evidence="6 7">
    <name type="scientific">SAR86 cluster bacterium</name>
    <dbReference type="NCBI Taxonomy" id="2030880"/>
    <lineage>
        <taxon>Bacteria</taxon>
        <taxon>Pseudomonadati</taxon>
        <taxon>Pseudomonadota</taxon>
        <taxon>Gammaproteobacteria</taxon>
        <taxon>SAR86 cluster</taxon>
    </lineage>
</organism>
<dbReference type="InterPro" id="IPR002123">
    <property type="entry name" value="Plipid/glycerol_acylTrfase"/>
</dbReference>
<dbReference type="PANTHER" id="PTHR10434">
    <property type="entry name" value="1-ACYL-SN-GLYCEROL-3-PHOSPHATE ACYLTRANSFERASE"/>
    <property type="match status" value="1"/>
</dbReference>
<evidence type="ECO:0000256" key="4">
    <source>
        <dbReference type="SAM" id="Phobius"/>
    </source>
</evidence>
<keyword evidence="4" id="KW-1133">Transmembrane helix</keyword>
<evidence type="ECO:0000256" key="1">
    <source>
        <dbReference type="ARBA" id="ARBA00005189"/>
    </source>
</evidence>
<dbReference type="SUPFAM" id="SSF69593">
    <property type="entry name" value="Glycerol-3-phosphate (1)-acyltransferase"/>
    <property type="match status" value="1"/>
</dbReference>
<keyword evidence="4" id="KW-0472">Membrane</keyword>
<dbReference type="GO" id="GO:0006654">
    <property type="term" value="P:phosphatidic acid biosynthetic process"/>
    <property type="evidence" value="ECO:0007669"/>
    <property type="project" value="TreeGrafter"/>
</dbReference>
<dbReference type="Pfam" id="PF01553">
    <property type="entry name" value="Acyltransferase"/>
    <property type="match status" value="1"/>
</dbReference>
<dbReference type="AlphaFoldDB" id="A0A368BSY1"/>
<accession>A0A368BSY1</accession>
<dbReference type="EMBL" id="QOPE01000026">
    <property type="protein sequence ID" value="RCL40429.1"/>
    <property type="molecule type" value="Genomic_DNA"/>
</dbReference>
<evidence type="ECO:0000259" key="5">
    <source>
        <dbReference type="SMART" id="SM00563"/>
    </source>
</evidence>
<protein>
    <submittedName>
        <fullName evidence="6">1-acyl-sn-glycerol-3-phosphate acyltransferase</fullName>
    </submittedName>
</protein>
<reference evidence="6 7" key="1">
    <citation type="journal article" date="2018" name="Microbiome">
        <title>Fine metagenomic profile of the Mediterranean stratified and mixed water columns revealed by assembly and recruitment.</title>
        <authorList>
            <person name="Haro-Moreno J.M."/>
            <person name="Lopez-Perez M."/>
            <person name="De La Torre J.R."/>
            <person name="Picazo A."/>
            <person name="Camacho A."/>
            <person name="Rodriguez-Valera F."/>
        </authorList>
    </citation>
    <scope>NUCLEOTIDE SEQUENCE [LARGE SCALE GENOMIC DNA]</scope>
    <source>
        <strain evidence="6">MED-G82</strain>
    </source>
</reference>
<dbReference type="SMART" id="SM00563">
    <property type="entry name" value="PlsC"/>
    <property type="match status" value="1"/>
</dbReference>